<evidence type="ECO:0000313" key="2">
    <source>
        <dbReference type="EMBL" id="GFS46083.1"/>
    </source>
</evidence>
<dbReference type="SUPFAM" id="SSF56672">
    <property type="entry name" value="DNA/RNA polymerases"/>
    <property type="match status" value="1"/>
</dbReference>
<name>A0A7J0E1H3_9ERIC</name>
<feature type="domain" description="Reverse transcriptase Ty1/copia-type" evidence="1">
    <location>
        <begin position="261"/>
        <end position="322"/>
    </location>
</feature>
<dbReference type="Proteomes" id="UP000585474">
    <property type="component" value="Unassembled WGS sequence"/>
</dbReference>
<dbReference type="EMBL" id="BJWL01000461">
    <property type="protein sequence ID" value="GFS46083.1"/>
    <property type="molecule type" value="Genomic_DNA"/>
</dbReference>
<dbReference type="PANTHER" id="PTHR11439">
    <property type="entry name" value="GAG-POL-RELATED RETROTRANSPOSON"/>
    <property type="match status" value="1"/>
</dbReference>
<accession>A0A7J0E1H3</accession>
<dbReference type="InterPro" id="IPR043502">
    <property type="entry name" value="DNA/RNA_pol_sf"/>
</dbReference>
<dbReference type="OrthoDB" id="2012657at2759"/>
<organism evidence="2 3">
    <name type="scientific">Actinidia rufa</name>
    <dbReference type="NCBI Taxonomy" id="165716"/>
    <lineage>
        <taxon>Eukaryota</taxon>
        <taxon>Viridiplantae</taxon>
        <taxon>Streptophyta</taxon>
        <taxon>Embryophyta</taxon>
        <taxon>Tracheophyta</taxon>
        <taxon>Spermatophyta</taxon>
        <taxon>Magnoliopsida</taxon>
        <taxon>eudicotyledons</taxon>
        <taxon>Gunneridae</taxon>
        <taxon>Pentapetalae</taxon>
        <taxon>asterids</taxon>
        <taxon>Ericales</taxon>
        <taxon>Actinidiaceae</taxon>
        <taxon>Actinidia</taxon>
    </lineage>
</organism>
<evidence type="ECO:0000259" key="1">
    <source>
        <dbReference type="Pfam" id="PF07727"/>
    </source>
</evidence>
<dbReference type="PANTHER" id="PTHR11439:SF461">
    <property type="entry name" value="OS10G0432200 PROTEIN"/>
    <property type="match status" value="1"/>
</dbReference>
<dbReference type="InterPro" id="IPR013103">
    <property type="entry name" value="RVT_2"/>
</dbReference>
<protein>
    <recommendedName>
        <fullName evidence="1">Reverse transcriptase Ty1/copia-type domain-containing protein</fullName>
    </recommendedName>
</protein>
<proteinExistence type="predicted"/>
<keyword evidence="3" id="KW-1185">Reference proteome</keyword>
<reference evidence="3" key="1">
    <citation type="submission" date="2019-07" db="EMBL/GenBank/DDBJ databases">
        <title>De Novo Assembly of kiwifruit Actinidia rufa.</title>
        <authorList>
            <person name="Sugita-Konishi S."/>
            <person name="Sato K."/>
            <person name="Mori E."/>
            <person name="Abe Y."/>
            <person name="Kisaki G."/>
            <person name="Hamano K."/>
            <person name="Suezawa K."/>
            <person name="Otani M."/>
            <person name="Fukuda T."/>
            <person name="Manabe T."/>
            <person name="Gomi K."/>
            <person name="Tabuchi M."/>
            <person name="Akimitsu K."/>
            <person name="Kataoka I."/>
        </authorList>
    </citation>
    <scope>NUCLEOTIDE SEQUENCE [LARGE SCALE GENOMIC DNA]</scope>
    <source>
        <strain evidence="3">cv. Fuchu</strain>
    </source>
</reference>
<gene>
    <name evidence="2" type="ORF">Acr_00g0100040</name>
</gene>
<evidence type="ECO:0000313" key="3">
    <source>
        <dbReference type="Proteomes" id="UP000585474"/>
    </source>
</evidence>
<dbReference type="AlphaFoldDB" id="A0A7J0E1H3"/>
<comment type="caution">
    <text evidence="2">The sequence shown here is derived from an EMBL/GenBank/DDBJ whole genome shotgun (WGS) entry which is preliminary data.</text>
</comment>
<dbReference type="Pfam" id="PF07727">
    <property type="entry name" value="RVT_2"/>
    <property type="match status" value="1"/>
</dbReference>
<sequence length="438" mass="48297">MALLPPSFIEFQQYQAFLAAIQGDSTQASTMTTTLSGLHSSSPTSISPTIWIFDSGSSHHMNPDISLLNHCVTHVSPISIATANGLSSLLVTQKKIRTGGRVGDLYILESLHTPSSSSPTSCTAVSSFCLNQKSSPFFLWHSSVSSFIPSIFWGEVILTAAYLLNRMPTPLFSGRSPYECLHGQVLNYSHLRVFGSSCFVLPKKDRTKLSTRCVFVCLLGVSDYPPLPDTSSLPSLIPQLPYYTLVVVQLLRFHLPLSGSAIRDVKDQLFREFEMKDLGPLWYFLGIEVASSPKGYLLSQTKYITDILHHANLTDDKTVDTTLELHAKLFATHGVLLKDPTLYRELVGCSVYLTVTRPDISYAVHIISQYVSAPNSTHWAALLRSLRYVCGTLYQSLLLSFTSGLVLRAYADADWAGDLSDRKSTSDFCVFLGDSLLS</sequence>